<name>F0Y6B5_AURAN</name>
<feature type="region of interest" description="Disordered" evidence="1">
    <location>
        <begin position="409"/>
        <end position="580"/>
    </location>
</feature>
<feature type="compositionally biased region" description="Basic and acidic residues" evidence="1">
    <location>
        <begin position="101"/>
        <end position="115"/>
    </location>
</feature>
<feature type="compositionally biased region" description="Basic and acidic residues" evidence="1">
    <location>
        <begin position="276"/>
        <end position="310"/>
    </location>
</feature>
<keyword evidence="3" id="KW-1185">Reference proteome</keyword>
<protein>
    <submittedName>
        <fullName evidence="2">Uncharacterized protein</fullName>
    </submittedName>
</protein>
<dbReference type="AlphaFoldDB" id="F0Y6B5"/>
<feature type="compositionally biased region" description="Basic residues" evidence="1">
    <location>
        <begin position="68"/>
        <end position="79"/>
    </location>
</feature>
<feature type="compositionally biased region" description="Pro residues" evidence="1">
    <location>
        <begin position="214"/>
        <end position="223"/>
    </location>
</feature>
<feature type="compositionally biased region" description="Gly residues" evidence="1">
    <location>
        <begin position="262"/>
        <end position="273"/>
    </location>
</feature>
<feature type="compositionally biased region" description="Low complexity" evidence="1">
    <location>
        <begin position="40"/>
        <end position="57"/>
    </location>
</feature>
<accession>F0Y6B5</accession>
<dbReference type="EMBL" id="GL833125">
    <property type="protein sequence ID" value="EGB09635.1"/>
    <property type="molecule type" value="Genomic_DNA"/>
</dbReference>
<dbReference type="RefSeq" id="XP_009035686.1">
    <property type="nucleotide sequence ID" value="XM_009037438.1"/>
</dbReference>
<proteinExistence type="predicted"/>
<feature type="compositionally biased region" description="Basic residues" evidence="1">
    <location>
        <begin position="552"/>
        <end position="564"/>
    </location>
</feature>
<dbReference type="KEGG" id="aaf:AURANDRAFT_71402"/>
<feature type="non-terminal residue" evidence="2">
    <location>
        <position position="1"/>
    </location>
</feature>
<dbReference type="Proteomes" id="UP000002729">
    <property type="component" value="Unassembled WGS sequence"/>
</dbReference>
<evidence type="ECO:0000313" key="2">
    <source>
        <dbReference type="EMBL" id="EGB09635.1"/>
    </source>
</evidence>
<feature type="region of interest" description="Disordered" evidence="1">
    <location>
        <begin position="1"/>
        <end position="115"/>
    </location>
</feature>
<dbReference type="GeneID" id="20228205"/>
<evidence type="ECO:0000256" key="1">
    <source>
        <dbReference type="SAM" id="MobiDB-lite"/>
    </source>
</evidence>
<organism evidence="3">
    <name type="scientific">Aureococcus anophagefferens</name>
    <name type="common">Harmful bloom alga</name>
    <dbReference type="NCBI Taxonomy" id="44056"/>
    <lineage>
        <taxon>Eukaryota</taxon>
        <taxon>Sar</taxon>
        <taxon>Stramenopiles</taxon>
        <taxon>Ochrophyta</taxon>
        <taxon>Pelagophyceae</taxon>
        <taxon>Pelagomonadales</taxon>
        <taxon>Pelagomonadaceae</taxon>
        <taxon>Aureococcus</taxon>
    </lineage>
</organism>
<feature type="compositionally biased region" description="Basic residues" evidence="1">
    <location>
        <begin position="197"/>
        <end position="206"/>
    </location>
</feature>
<feature type="compositionally biased region" description="Basic residues" evidence="1">
    <location>
        <begin position="1"/>
        <end position="33"/>
    </location>
</feature>
<evidence type="ECO:0000313" key="3">
    <source>
        <dbReference type="Proteomes" id="UP000002729"/>
    </source>
</evidence>
<feature type="compositionally biased region" description="Basic residues" evidence="1">
    <location>
        <begin position="497"/>
        <end position="506"/>
    </location>
</feature>
<feature type="compositionally biased region" description="Basic and acidic residues" evidence="1">
    <location>
        <begin position="186"/>
        <end position="196"/>
    </location>
</feature>
<feature type="compositionally biased region" description="Basic and acidic residues" evidence="1">
    <location>
        <begin position="415"/>
        <end position="441"/>
    </location>
</feature>
<feature type="region of interest" description="Disordered" evidence="1">
    <location>
        <begin position="176"/>
        <end position="349"/>
    </location>
</feature>
<dbReference type="InParanoid" id="F0Y6B5"/>
<gene>
    <name evidence="2" type="ORF">AURANDRAFT_71402</name>
</gene>
<feature type="compositionally biased region" description="Basic and acidic residues" evidence="1">
    <location>
        <begin position="338"/>
        <end position="349"/>
    </location>
</feature>
<feature type="compositionally biased region" description="Basic and acidic residues" evidence="1">
    <location>
        <begin position="507"/>
        <end position="521"/>
    </location>
</feature>
<reference evidence="2 3" key="1">
    <citation type="journal article" date="2011" name="Proc. Natl. Acad. Sci. U.S.A.">
        <title>Niche of harmful alga Aureococcus anophagefferens revealed through ecogenomics.</title>
        <authorList>
            <person name="Gobler C.J."/>
            <person name="Berry D.L."/>
            <person name="Dyhrman S.T."/>
            <person name="Wilhelm S.W."/>
            <person name="Salamov A."/>
            <person name="Lobanov A.V."/>
            <person name="Zhang Y."/>
            <person name="Collier J.L."/>
            <person name="Wurch L.L."/>
            <person name="Kustka A.B."/>
            <person name="Dill B.D."/>
            <person name="Shah M."/>
            <person name="VerBerkmoes N.C."/>
            <person name="Kuo A."/>
            <person name="Terry A."/>
            <person name="Pangilinan J."/>
            <person name="Lindquist E.A."/>
            <person name="Lucas S."/>
            <person name="Paulsen I.T."/>
            <person name="Hattenrath-Lehmann T.K."/>
            <person name="Talmage S.C."/>
            <person name="Walker E.A."/>
            <person name="Koch F."/>
            <person name="Burson A.M."/>
            <person name="Marcoval M.A."/>
            <person name="Tang Y.Z."/>
            <person name="Lecleir G.R."/>
            <person name="Coyne K.J."/>
            <person name="Berg G.M."/>
            <person name="Bertrand E.M."/>
            <person name="Saito M.A."/>
            <person name="Gladyshev V.N."/>
            <person name="Grigoriev I.V."/>
        </authorList>
    </citation>
    <scope>NUCLEOTIDE SEQUENCE [LARGE SCALE GENOMIC DNA]</scope>
    <source>
        <strain evidence="3">CCMP 1984</strain>
    </source>
</reference>
<sequence length="592" mass="65493">AQGRRAVQRPRGLRRALARRRRRSRRGARRLARGGRDGRAALPGPAAPGRARLQGRLPGLGPRDVRGSARRLRLRRRLRAPRDAALVRGARGRRPRGPPAPHDEPAEQRRRRADVGARFRGRAARRGVLRRGGRAAVPVRLPGRAAPRAAVARRAGLRDLRLRLFVAGRLRPVAAGGQRVAGPRAADGRHARDDPRHARRPLRASPRRAAAPGPQRPPAPPGPLRARRRRLGRARGAGRVAPLGLRRWRRRPAARAAREGGAARGGAGAGLAPGGARERRVPQGGQERRVAVPEHVRLPRRVGDPDRGRQPGDGLPPARAAVRQGPPGEHGRAQGRRLRGERDVPEEPRRRVVERLVAAPHRRAPEADPEVRLPPRLLVRRRRGRPGLRGGDLRVPVSARRRVHLLRALHQPRAPRREAAARVLQDDGHGEAHPRDPERGQGQELRAALPRHDPPHGPLPRVGDPGPRRPAQAPEVRPEGARRDGRHLRLRDEPRRVRGRLAHLRLRHEPAEPPRGHHADQLHQGQGHQPRRGRQGGRGGHGQVRPLGRLPRPGHRHRQGRRLPHALPRGAHVHRGQVQGLQRVQARLGDVA</sequence>